<dbReference type="HAMAP" id="MF_00278">
    <property type="entry name" value="HisH"/>
    <property type="match status" value="1"/>
</dbReference>
<dbReference type="PROSITE" id="PS51273">
    <property type="entry name" value="GATASE_TYPE_1"/>
    <property type="match status" value="1"/>
</dbReference>
<dbReference type="SUPFAM" id="SSF52317">
    <property type="entry name" value="Class I glutamine amidotransferase-like"/>
    <property type="match status" value="1"/>
</dbReference>
<evidence type="ECO:0000256" key="10">
    <source>
        <dbReference type="HAMAP-Rule" id="MF_00278"/>
    </source>
</evidence>
<dbReference type="CDD" id="cd01748">
    <property type="entry name" value="GATase1_IGP_Synthase"/>
    <property type="match status" value="1"/>
</dbReference>
<comment type="subunit">
    <text evidence="10">Heterodimer of HisH and HisF.</text>
</comment>
<comment type="subcellular location">
    <subcellularLocation>
        <location evidence="10">Cytoplasm</location>
    </subcellularLocation>
</comment>
<evidence type="ECO:0000256" key="7">
    <source>
        <dbReference type="ARBA" id="ARBA00023239"/>
    </source>
</evidence>
<dbReference type="PANTHER" id="PTHR42701">
    <property type="entry name" value="IMIDAZOLE GLYCEROL PHOSPHATE SYNTHASE SUBUNIT HISH"/>
    <property type="match status" value="1"/>
</dbReference>
<dbReference type="GO" id="GO:0000105">
    <property type="term" value="P:L-histidine biosynthetic process"/>
    <property type="evidence" value="ECO:0007669"/>
    <property type="project" value="UniProtKB-UniRule"/>
</dbReference>
<feature type="active site" evidence="10 11">
    <location>
        <position position="194"/>
    </location>
</feature>
<sequence length="216" mass="23382">MNTVAVIDYGMGNLRSVCKAIEHVAPRARVQLTATASDIRSASRVVFPGQGAIGGCMAALEHGGLRESLLEAMKTKPFLGICLGLQALYDFSEEGGGTPCLSLLAGSVKRFPAEKMTDKATGLPLKVPHMGWNQVRQAVSHPLWHGIPQDSRFYFVHSYYADSADAHDIAGETAYALRFTSAAARANIFAVQFHPEKSQRAGLRLLENFMSWDGTA</sequence>
<dbReference type="STRING" id="1817768.A3A87_02865"/>
<dbReference type="AlphaFoldDB" id="A0A1F6U135"/>
<accession>A0A1F6U135</accession>
<evidence type="ECO:0000256" key="2">
    <source>
        <dbReference type="ARBA" id="ARBA00022490"/>
    </source>
</evidence>
<dbReference type="InterPro" id="IPR017926">
    <property type="entry name" value="GATASE"/>
</dbReference>
<dbReference type="Proteomes" id="UP000179037">
    <property type="component" value="Unassembled WGS sequence"/>
</dbReference>
<dbReference type="Gene3D" id="3.40.50.880">
    <property type="match status" value="1"/>
</dbReference>
<protein>
    <recommendedName>
        <fullName evidence="10">Imidazole glycerol phosphate synthase subunit HisH</fullName>
        <ecNumber evidence="10">4.3.2.10</ecNumber>
    </recommendedName>
    <alternativeName>
        <fullName evidence="10">IGP synthase glutaminase subunit</fullName>
        <ecNumber evidence="10">3.5.1.2</ecNumber>
    </alternativeName>
    <alternativeName>
        <fullName evidence="10">IGP synthase subunit HisH</fullName>
    </alternativeName>
    <alternativeName>
        <fullName evidence="10">ImGP synthase subunit HisH</fullName>
        <shortName evidence="10">IGPS subunit HisH</shortName>
    </alternativeName>
</protein>
<keyword evidence="7 10" id="KW-0456">Lyase</keyword>
<feature type="active site" description="Nucleophile" evidence="10 11">
    <location>
        <position position="82"/>
    </location>
</feature>
<dbReference type="EC" id="3.5.1.2" evidence="10"/>
<comment type="function">
    <text evidence="10">IGPS catalyzes the conversion of PRFAR and glutamine to IGP, AICAR and glutamate. The HisH subunit catalyzes the hydrolysis of glutamine to glutamate and ammonia as part of the synthesis of IGP and AICAR. The resulting ammonia molecule is channeled to the active site of HisF.</text>
</comment>
<evidence type="ECO:0000256" key="4">
    <source>
        <dbReference type="ARBA" id="ARBA00022801"/>
    </source>
</evidence>
<dbReference type="GO" id="GO:0004359">
    <property type="term" value="F:glutaminase activity"/>
    <property type="evidence" value="ECO:0007669"/>
    <property type="project" value="UniProtKB-EC"/>
</dbReference>
<keyword evidence="4 10" id="KW-0378">Hydrolase</keyword>
<dbReference type="Pfam" id="PF00117">
    <property type="entry name" value="GATase"/>
    <property type="match status" value="1"/>
</dbReference>
<evidence type="ECO:0000256" key="6">
    <source>
        <dbReference type="ARBA" id="ARBA00023102"/>
    </source>
</evidence>
<keyword evidence="2 10" id="KW-0963">Cytoplasm</keyword>
<dbReference type="GO" id="GO:0016829">
    <property type="term" value="F:lyase activity"/>
    <property type="evidence" value="ECO:0007669"/>
    <property type="project" value="UniProtKB-KW"/>
</dbReference>
<evidence type="ECO:0000256" key="1">
    <source>
        <dbReference type="ARBA" id="ARBA00005091"/>
    </source>
</evidence>
<keyword evidence="13" id="KW-0808">Transferase</keyword>
<keyword evidence="5 10" id="KW-0315">Glutamine amidotransferase</keyword>
<organism evidence="13 14">
    <name type="scientific">Candidatus Muproteobacteria bacterium RIFCSPLOWO2_01_FULL_60_18</name>
    <dbReference type="NCBI Taxonomy" id="1817768"/>
    <lineage>
        <taxon>Bacteria</taxon>
        <taxon>Pseudomonadati</taxon>
        <taxon>Pseudomonadota</taxon>
        <taxon>Candidatus Muproteobacteria</taxon>
    </lineage>
</organism>
<dbReference type="EC" id="4.3.2.10" evidence="10"/>
<reference evidence="13 14" key="1">
    <citation type="journal article" date="2016" name="Nat. Commun.">
        <title>Thousands of microbial genomes shed light on interconnected biogeochemical processes in an aquifer system.</title>
        <authorList>
            <person name="Anantharaman K."/>
            <person name="Brown C.T."/>
            <person name="Hug L.A."/>
            <person name="Sharon I."/>
            <person name="Castelle C.J."/>
            <person name="Probst A.J."/>
            <person name="Thomas B.C."/>
            <person name="Singh A."/>
            <person name="Wilkins M.J."/>
            <person name="Karaoz U."/>
            <person name="Brodie E.L."/>
            <person name="Williams K.H."/>
            <person name="Hubbard S.S."/>
            <person name="Banfield J.F."/>
        </authorList>
    </citation>
    <scope>NUCLEOTIDE SEQUENCE [LARGE SCALE GENOMIC DNA]</scope>
</reference>
<proteinExistence type="inferred from homology"/>
<evidence type="ECO:0000313" key="14">
    <source>
        <dbReference type="Proteomes" id="UP000179037"/>
    </source>
</evidence>
<dbReference type="InterPro" id="IPR010139">
    <property type="entry name" value="Imidazole-glycPsynth_HisH"/>
</dbReference>
<keyword evidence="3 10" id="KW-0028">Amino-acid biosynthesis</keyword>
<gene>
    <name evidence="10" type="primary">hisH</name>
    <name evidence="13" type="ORF">A3A87_02865</name>
</gene>
<dbReference type="PANTHER" id="PTHR42701:SF2">
    <property type="entry name" value="IMIDAZOLE GLYCEROL PHOSPHATE SYNTHASE SUBUNIT HISH 1"/>
    <property type="match status" value="1"/>
</dbReference>
<keyword evidence="6 10" id="KW-0368">Histidine biosynthesis</keyword>
<comment type="catalytic activity">
    <reaction evidence="8 10">
        <text>5-[(5-phospho-1-deoxy-D-ribulos-1-ylimino)methylamino]-1-(5-phospho-beta-D-ribosyl)imidazole-4-carboxamide + L-glutamine = D-erythro-1-(imidazol-4-yl)glycerol 3-phosphate + 5-amino-1-(5-phospho-beta-D-ribosyl)imidazole-4-carboxamide + L-glutamate + H(+)</text>
        <dbReference type="Rhea" id="RHEA:24793"/>
        <dbReference type="ChEBI" id="CHEBI:15378"/>
        <dbReference type="ChEBI" id="CHEBI:29985"/>
        <dbReference type="ChEBI" id="CHEBI:58278"/>
        <dbReference type="ChEBI" id="CHEBI:58359"/>
        <dbReference type="ChEBI" id="CHEBI:58475"/>
        <dbReference type="ChEBI" id="CHEBI:58525"/>
        <dbReference type="EC" id="4.3.2.10"/>
    </reaction>
</comment>
<dbReference type="PIRSF" id="PIRSF000495">
    <property type="entry name" value="Amidotransf_hisH"/>
    <property type="match status" value="1"/>
</dbReference>
<comment type="catalytic activity">
    <reaction evidence="9 10">
        <text>L-glutamine + H2O = L-glutamate + NH4(+)</text>
        <dbReference type="Rhea" id="RHEA:15889"/>
        <dbReference type="ChEBI" id="CHEBI:15377"/>
        <dbReference type="ChEBI" id="CHEBI:28938"/>
        <dbReference type="ChEBI" id="CHEBI:29985"/>
        <dbReference type="ChEBI" id="CHEBI:58359"/>
        <dbReference type="EC" id="3.5.1.2"/>
    </reaction>
</comment>
<dbReference type="NCBIfam" id="TIGR01855">
    <property type="entry name" value="IMP_synth_hisH"/>
    <property type="match status" value="1"/>
</dbReference>
<evidence type="ECO:0000256" key="11">
    <source>
        <dbReference type="PIRSR" id="PIRSR000495-1"/>
    </source>
</evidence>
<dbReference type="InterPro" id="IPR029062">
    <property type="entry name" value="Class_I_gatase-like"/>
</dbReference>
<name>A0A1F6U135_9PROT</name>
<feature type="active site" evidence="10 11">
    <location>
        <position position="196"/>
    </location>
</feature>
<comment type="pathway">
    <text evidence="1 10">Amino-acid biosynthesis; L-histidine biosynthesis; L-histidine from 5-phospho-alpha-D-ribose 1-diphosphate: step 5/9.</text>
</comment>
<feature type="domain" description="Glutamine amidotransferase" evidence="12">
    <location>
        <begin position="6"/>
        <end position="210"/>
    </location>
</feature>
<evidence type="ECO:0000256" key="9">
    <source>
        <dbReference type="ARBA" id="ARBA00049534"/>
    </source>
</evidence>
<comment type="caution">
    <text evidence="13">The sequence shown here is derived from an EMBL/GenBank/DDBJ whole genome shotgun (WGS) entry which is preliminary data.</text>
</comment>
<dbReference type="GO" id="GO:0000107">
    <property type="term" value="F:imidazoleglycerol-phosphate synthase activity"/>
    <property type="evidence" value="ECO:0007669"/>
    <property type="project" value="UniProtKB-UniRule"/>
</dbReference>
<dbReference type="GO" id="GO:0005737">
    <property type="term" value="C:cytoplasm"/>
    <property type="evidence" value="ECO:0007669"/>
    <property type="project" value="UniProtKB-SubCell"/>
</dbReference>
<evidence type="ECO:0000256" key="8">
    <source>
        <dbReference type="ARBA" id="ARBA00047838"/>
    </source>
</evidence>
<evidence type="ECO:0000256" key="5">
    <source>
        <dbReference type="ARBA" id="ARBA00022962"/>
    </source>
</evidence>
<dbReference type="UniPathway" id="UPA00031">
    <property type="reaction ID" value="UER00010"/>
</dbReference>
<evidence type="ECO:0000259" key="12">
    <source>
        <dbReference type="Pfam" id="PF00117"/>
    </source>
</evidence>
<evidence type="ECO:0000313" key="13">
    <source>
        <dbReference type="EMBL" id="OGI51039.1"/>
    </source>
</evidence>
<evidence type="ECO:0000256" key="3">
    <source>
        <dbReference type="ARBA" id="ARBA00022605"/>
    </source>
</evidence>
<dbReference type="EMBL" id="MFTC01000053">
    <property type="protein sequence ID" value="OGI51039.1"/>
    <property type="molecule type" value="Genomic_DNA"/>
</dbReference>